<evidence type="ECO:0000256" key="1">
    <source>
        <dbReference type="SAM" id="MobiDB-lite"/>
    </source>
</evidence>
<evidence type="ECO:0000313" key="4">
    <source>
        <dbReference type="Proteomes" id="UP001205998"/>
    </source>
</evidence>
<comment type="caution">
    <text evidence="3">The sequence shown here is derived from an EMBL/GenBank/DDBJ whole genome shotgun (WGS) entry which is preliminary data.</text>
</comment>
<protein>
    <submittedName>
        <fullName evidence="3">Uncharacterized protein</fullName>
    </submittedName>
</protein>
<feature type="compositionally biased region" description="Pro residues" evidence="1">
    <location>
        <begin position="220"/>
        <end position="235"/>
    </location>
</feature>
<proteinExistence type="predicted"/>
<keyword evidence="4" id="KW-1185">Reference proteome</keyword>
<keyword evidence="2" id="KW-1133">Transmembrane helix</keyword>
<evidence type="ECO:0000313" key="3">
    <source>
        <dbReference type="EMBL" id="KAI5619121.1"/>
    </source>
</evidence>
<feature type="region of interest" description="Disordered" evidence="1">
    <location>
        <begin position="189"/>
        <end position="264"/>
    </location>
</feature>
<feature type="compositionally biased region" description="Polar residues" evidence="1">
    <location>
        <begin position="206"/>
        <end position="217"/>
    </location>
</feature>
<evidence type="ECO:0000256" key="2">
    <source>
        <dbReference type="SAM" id="Phobius"/>
    </source>
</evidence>
<organism evidence="3 4">
    <name type="scientific">Silurus asotus</name>
    <name type="common">Amur catfish</name>
    <name type="synonym">Parasilurus asotus</name>
    <dbReference type="NCBI Taxonomy" id="30991"/>
    <lineage>
        <taxon>Eukaryota</taxon>
        <taxon>Metazoa</taxon>
        <taxon>Chordata</taxon>
        <taxon>Craniata</taxon>
        <taxon>Vertebrata</taxon>
        <taxon>Euteleostomi</taxon>
        <taxon>Actinopterygii</taxon>
        <taxon>Neopterygii</taxon>
        <taxon>Teleostei</taxon>
        <taxon>Ostariophysi</taxon>
        <taxon>Siluriformes</taxon>
        <taxon>Siluridae</taxon>
        <taxon>Silurus</taxon>
    </lineage>
</organism>
<gene>
    <name evidence="3" type="ORF">C0J50_21152</name>
</gene>
<feature type="compositionally biased region" description="Low complexity" evidence="1">
    <location>
        <begin position="10"/>
        <end position="20"/>
    </location>
</feature>
<feature type="transmembrane region" description="Helical" evidence="2">
    <location>
        <begin position="26"/>
        <end position="50"/>
    </location>
</feature>
<keyword evidence="2" id="KW-0472">Membrane</keyword>
<feature type="region of interest" description="Disordered" evidence="1">
    <location>
        <begin position="1"/>
        <end position="20"/>
    </location>
</feature>
<dbReference type="AlphaFoldDB" id="A0AAD5FJL3"/>
<dbReference type="Proteomes" id="UP001205998">
    <property type="component" value="Unassembled WGS sequence"/>
</dbReference>
<name>A0AAD5FJL3_SILAS</name>
<reference evidence="3" key="1">
    <citation type="submission" date="2018-07" db="EMBL/GenBank/DDBJ databases">
        <title>Comparative genomics of catfishes provides insights into carnivory and benthic adaptation.</title>
        <authorList>
            <person name="Zhang Y."/>
            <person name="Wang D."/>
            <person name="Peng Z."/>
            <person name="Zheng S."/>
            <person name="Shao F."/>
            <person name="Tao W."/>
        </authorList>
    </citation>
    <scope>NUCLEOTIDE SEQUENCE</scope>
    <source>
        <strain evidence="3">Chongqing</strain>
    </source>
</reference>
<keyword evidence="2" id="KW-0812">Transmembrane</keyword>
<sequence length="264" mass="29319">MFTPASLNDTFTSPTSSPANTPTDQLTAVMISLSCLVVVVLLVLLGSVIYCKLPFCCKSRAYQDSHADLFWLGEQWERSKHVIANDVTVEGDDVMRLITQFDGFEPSSQHYSSRQTLVGSPCTDLPPSLETLDNINPRSGQLFYVGLSNTYCLPPMDLSIPHLPSYESVRKKDRQRQIHMMIADRFGLNGPAASAEEPPTYEETVRQTLQSLQTQDAPFNPIPPPSRPPLVPPQPMDALPQYEELAHSTTSPDTDNDPQPRDSE</sequence>
<accession>A0AAD5FJL3</accession>
<dbReference type="EMBL" id="MU551670">
    <property type="protein sequence ID" value="KAI5619121.1"/>
    <property type="molecule type" value="Genomic_DNA"/>
</dbReference>